<accession>A0A813JMZ9</accession>
<evidence type="ECO:0000313" key="1">
    <source>
        <dbReference type="EMBL" id="CAE8684250.1"/>
    </source>
</evidence>
<comment type="caution">
    <text evidence="1">The sequence shown here is derived from an EMBL/GenBank/DDBJ whole genome shotgun (WGS) entry which is preliminary data.</text>
</comment>
<protein>
    <submittedName>
        <fullName evidence="1">Uncharacterized protein</fullName>
    </submittedName>
</protein>
<dbReference type="Proteomes" id="UP000626109">
    <property type="component" value="Unassembled WGS sequence"/>
</dbReference>
<gene>
    <name evidence="1" type="ORF">PGLA2088_LOCUS23880</name>
</gene>
<evidence type="ECO:0000313" key="2">
    <source>
        <dbReference type="Proteomes" id="UP000626109"/>
    </source>
</evidence>
<proteinExistence type="predicted"/>
<sequence>MCPLCFIGLLPEKVLQERQKSGHQIRGATNLLQSMEGKKMKEASLLLQRIELIKHCNTLVFNKVKMMKRADFTTHISVIQESGFALSFDLRCQILERQVDDSMFDCVSETSREKSLPLGIKLLAMICPWGQVDDTIDDLNLTGTNILATLEDELRKKLGNVEPQELSALTARSYEALAKCLVSAFGCNTFFDVMASPKAAANKYKLQFICERFLTEWRRRQSADRLPDPVEKACARIHAVVMALSCLLGSVPGEFGASVAHVNTLVKYKGNDVMESLFRDQLLKNDYWRKLWDELLAKGSASLEAMPDIDRLIAGLSNADGVAEDILQESVLKLPGYRKTLRSAVLTKIEGLLGPAVKQTAEALLAGGGAVEGETGIFIDSALSGLNLFADTPGSLGLIGKLQKIRVKASGALAKQDLCLLCSKCPTTFEAEFVCDEFGLDRAQGLEQLQGDRV</sequence>
<organism evidence="1 2">
    <name type="scientific">Polarella glacialis</name>
    <name type="common">Dinoflagellate</name>
    <dbReference type="NCBI Taxonomy" id="89957"/>
    <lineage>
        <taxon>Eukaryota</taxon>
        <taxon>Sar</taxon>
        <taxon>Alveolata</taxon>
        <taxon>Dinophyceae</taxon>
        <taxon>Suessiales</taxon>
        <taxon>Suessiaceae</taxon>
        <taxon>Polarella</taxon>
    </lineage>
</organism>
<name>A0A813JMZ9_POLGL</name>
<dbReference type="AlphaFoldDB" id="A0A813JMZ9"/>
<dbReference type="EMBL" id="CAJNNW010026293">
    <property type="protein sequence ID" value="CAE8684250.1"/>
    <property type="molecule type" value="Genomic_DNA"/>
</dbReference>
<reference evidence="1" key="1">
    <citation type="submission" date="2021-02" db="EMBL/GenBank/DDBJ databases">
        <authorList>
            <person name="Dougan E. K."/>
            <person name="Rhodes N."/>
            <person name="Thang M."/>
            <person name="Chan C."/>
        </authorList>
    </citation>
    <scope>NUCLEOTIDE SEQUENCE</scope>
</reference>